<dbReference type="InterPro" id="IPR011711">
    <property type="entry name" value="GntR_C"/>
</dbReference>
<comment type="caution">
    <text evidence="6">The sequence shown here is derived from an EMBL/GenBank/DDBJ whole genome shotgun (WGS) entry which is preliminary data.</text>
</comment>
<dbReference type="GO" id="GO:0003700">
    <property type="term" value="F:DNA-binding transcription factor activity"/>
    <property type="evidence" value="ECO:0007669"/>
    <property type="project" value="InterPro"/>
</dbReference>
<dbReference type="InterPro" id="IPR036390">
    <property type="entry name" value="WH_DNA-bd_sf"/>
</dbReference>
<dbReference type="Pfam" id="PF07729">
    <property type="entry name" value="FCD"/>
    <property type="match status" value="1"/>
</dbReference>
<dbReference type="AlphaFoldDB" id="A0A3N0ED81"/>
<dbReference type="Gene3D" id="1.10.10.10">
    <property type="entry name" value="Winged helix-like DNA-binding domain superfamily/Winged helix DNA-binding domain"/>
    <property type="match status" value="1"/>
</dbReference>
<dbReference type="PRINTS" id="PR00035">
    <property type="entry name" value="HTHGNTR"/>
</dbReference>
<dbReference type="InterPro" id="IPR008920">
    <property type="entry name" value="TF_FadR/GntR_C"/>
</dbReference>
<evidence type="ECO:0000313" key="7">
    <source>
        <dbReference type="Proteomes" id="UP000269198"/>
    </source>
</evidence>
<reference evidence="6 7" key="1">
    <citation type="submission" date="2018-11" db="EMBL/GenBank/DDBJ databases">
        <title>The genome draft of YIM 96095.</title>
        <authorList>
            <person name="Tang S.-K."/>
            <person name="Chunyu W.-X."/>
            <person name="Feng Y.-Z."/>
        </authorList>
    </citation>
    <scope>NUCLEOTIDE SEQUENCE [LARGE SCALE GENOMIC DNA]</scope>
    <source>
        <strain evidence="6 7">YIM 96095</strain>
    </source>
</reference>
<name>A0A3N0ED81_9ACTN</name>
<proteinExistence type="predicted"/>
<dbReference type="RefSeq" id="WP_123200586.1">
    <property type="nucleotide sequence ID" value="NZ_RJMB01000005.1"/>
</dbReference>
<evidence type="ECO:0000259" key="5">
    <source>
        <dbReference type="PROSITE" id="PS50949"/>
    </source>
</evidence>
<dbReference type="Gene3D" id="1.20.120.530">
    <property type="entry name" value="GntR ligand-binding domain-like"/>
    <property type="match status" value="1"/>
</dbReference>
<evidence type="ECO:0000313" key="6">
    <source>
        <dbReference type="EMBL" id="RNL85807.1"/>
    </source>
</evidence>
<feature type="domain" description="HTH gntR-type" evidence="5">
    <location>
        <begin position="13"/>
        <end position="80"/>
    </location>
</feature>
<evidence type="ECO:0000256" key="2">
    <source>
        <dbReference type="ARBA" id="ARBA00023125"/>
    </source>
</evidence>
<keyword evidence="3" id="KW-0804">Transcription</keyword>
<dbReference type="SMART" id="SM00895">
    <property type="entry name" value="FCD"/>
    <property type="match status" value="1"/>
</dbReference>
<dbReference type="InterPro" id="IPR000524">
    <property type="entry name" value="Tscrpt_reg_HTH_GntR"/>
</dbReference>
<evidence type="ECO:0000256" key="4">
    <source>
        <dbReference type="SAM" id="MobiDB-lite"/>
    </source>
</evidence>
<dbReference type="SUPFAM" id="SSF48008">
    <property type="entry name" value="GntR ligand-binding domain-like"/>
    <property type="match status" value="1"/>
</dbReference>
<gene>
    <name evidence="6" type="ORF">EFW17_07560</name>
</gene>
<dbReference type="CDD" id="cd07377">
    <property type="entry name" value="WHTH_GntR"/>
    <property type="match status" value="1"/>
</dbReference>
<accession>A0A3N0ED81</accession>
<feature type="region of interest" description="Disordered" evidence="4">
    <location>
        <begin position="215"/>
        <end position="237"/>
    </location>
</feature>
<sequence length="237" mass="25951">MSVPGRLQPVPRRSTAAVIADQLRSAIMDGSLAPGDQLGETELAGQLGVSRGPLREAMQRLVQEGLLRSERHRGLFVRELTADDVRDIYVSRLAIERTACALIMRGNRGEALARLTPTLERLVEAADSRDRTAMSDADQTFHQTLVSCSGNSRLERMAQTLLVETRMCLTVMQDVYPEPAELVEEHQKLLDAITDGDEELLLRLIESHMLDTVERINGPGSAGEPPADGWGPSLGTT</sequence>
<dbReference type="SMART" id="SM00345">
    <property type="entry name" value="HTH_GNTR"/>
    <property type="match status" value="1"/>
</dbReference>
<keyword evidence="7" id="KW-1185">Reference proteome</keyword>
<dbReference type="InterPro" id="IPR036388">
    <property type="entry name" value="WH-like_DNA-bd_sf"/>
</dbReference>
<organism evidence="6 7">
    <name type="scientific">Halostreptopolyspora alba</name>
    <dbReference type="NCBI Taxonomy" id="2487137"/>
    <lineage>
        <taxon>Bacteria</taxon>
        <taxon>Bacillati</taxon>
        <taxon>Actinomycetota</taxon>
        <taxon>Actinomycetes</taxon>
        <taxon>Streptosporangiales</taxon>
        <taxon>Nocardiopsidaceae</taxon>
        <taxon>Halostreptopolyspora</taxon>
    </lineage>
</organism>
<evidence type="ECO:0000256" key="1">
    <source>
        <dbReference type="ARBA" id="ARBA00023015"/>
    </source>
</evidence>
<dbReference type="OrthoDB" id="9816161at2"/>
<dbReference type="EMBL" id="RJMB01000005">
    <property type="protein sequence ID" value="RNL85807.1"/>
    <property type="molecule type" value="Genomic_DNA"/>
</dbReference>
<dbReference type="PANTHER" id="PTHR43537:SF45">
    <property type="entry name" value="GNTR FAMILY REGULATORY PROTEIN"/>
    <property type="match status" value="1"/>
</dbReference>
<dbReference type="Proteomes" id="UP000269198">
    <property type="component" value="Unassembled WGS sequence"/>
</dbReference>
<evidence type="ECO:0000256" key="3">
    <source>
        <dbReference type="ARBA" id="ARBA00023163"/>
    </source>
</evidence>
<keyword evidence="2" id="KW-0238">DNA-binding</keyword>
<dbReference type="Pfam" id="PF00392">
    <property type="entry name" value="GntR"/>
    <property type="match status" value="1"/>
</dbReference>
<keyword evidence="1" id="KW-0805">Transcription regulation</keyword>
<protein>
    <submittedName>
        <fullName evidence="6">GntR family transcriptional regulator</fullName>
    </submittedName>
</protein>
<dbReference type="PANTHER" id="PTHR43537">
    <property type="entry name" value="TRANSCRIPTIONAL REGULATOR, GNTR FAMILY"/>
    <property type="match status" value="1"/>
</dbReference>
<dbReference type="PROSITE" id="PS50949">
    <property type="entry name" value="HTH_GNTR"/>
    <property type="match status" value="1"/>
</dbReference>
<dbReference type="GO" id="GO:0003677">
    <property type="term" value="F:DNA binding"/>
    <property type="evidence" value="ECO:0007669"/>
    <property type="project" value="UniProtKB-KW"/>
</dbReference>
<dbReference type="SUPFAM" id="SSF46785">
    <property type="entry name" value="Winged helix' DNA-binding domain"/>
    <property type="match status" value="1"/>
</dbReference>